<comment type="function">
    <text evidence="1">Putative mitochondrial redox protein which could be involved in the reduction of small toxic molecules.</text>
</comment>
<sequence>MFSSFQRVAHEITIFHYPSSPASQRALNMLRSAVSGPFPAGKASSPPLDFELEVVEAPPTSDQLRTIMSYISGPGQRASAASVFLSAHPSTPYGSEAPQSMSAIHDIGAKNPHALKWPIVVDWAAGKASIGGDVEGILESLRKKRDGELSEEEPKGWFS</sequence>
<dbReference type="Proteomes" id="UP000772434">
    <property type="component" value="Unassembled WGS sequence"/>
</dbReference>
<reference evidence="7" key="1">
    <citation type="submission" date="2020-11" db="EMBL/GenBank/DDBJ databases">
        <authorList>
            <consortium name="DOE Joint Genome Institute"/>
            <person name="Ahrendt S."/>
            <person name="Riley R."/>
            <person name="Andreopoulos W."/>
            <person name="Labutti K."/>
            <person name="Pangilinan J."/>
            <person name="Ruiz-Duenas F.J."/>
            <person name="Barrasa J.M."/>
            <person name="Sanchez-Garcia M."/>
            <person name="Camarero S."/>
            <person name="Miyauchi S."/>
            <person name="Serrano A."/>
            <person name="Linde D."/>
            <person name="Babiker R."/>
            <person name="Drula E."/>
            <person name="Ayuso-Fernandez I."/>
            <person name="Pacheco R."/>
            <person name="Padilla G."/>
            <person name="Ferreira P."/>
            <person name="Barriuso J."/>
            <person name="Kellner H."/>
            <person name="Castanera R."/>
            <person name="Alfaro M."/>
            <person name="Ramirez L."/>
            <person name="Pisabarro A.G."/>
            <person name="Kuo A."/>
            <person name="Tritt A."/>
            <person name="Lipzen A."/>
            <person name="He G."/>
            <person name="Yan M."/>
            <person name="Ng V."/>
            <person name="Cullen D."/>
            <person name="Martin F."/>
            <person name="Rosso M.-N."/>
            <person name="Henrissat B."/>
            <person name="Hibbett D."/>
            <person name="Martinez A.T."/>
            <person name="Grigoriev I.V."/>
        </authorList>
    </citation>
    <scope>NUCLEOTIDE SEQUENCE</scope>
    <source>
        <strain evidence="7">AH 40177</strain>
    </source>
</reference>
<dbReference type="InterPro" id="IPR006660">
    <property type="entry name" value="Arsenate_reductase-like"/>
</dbReference>
<evidence type="ECO:0000256" key="2">
    <source>
        <dbReference type="ARBA" id="ARBA00004173"/>
    </source>
</evidence>
<dbReference type="Gene3D" id="3.40.30.10">
    <property type="entry name" value="Glutaredoxin"/>
    <property type="match status" value="1"/>
</dbReference>
<dbReference type="GO" id="GO:0005739">
    <property type="term" value="C:mitochondrion"/>
    <property type="evidence" value="ECO:0007669"/>
    <property type="project" value="UniProtKB-SubCell"/>
</dbReference>
<dbReference type="EMBL" id="JADNRY010000024">
    <property type="protein sequence ID" value="KAF9072393.1"/>
    <property type="molecule type" value="Genomic_DNA"/>
</dbReference>
<evidence type="ECO:0000256" key="1">
    <source>
        <dbReference type="ARBA" id="ARBA00002963"/>
    </source>
</evidence>
<comment type="similarity">
    <text evidence="3">Belongs to the FMP46 family.</text>
</comment>
<dbReference type="AlphaFoldDB" id="A0A9P5UBR7"/>
<dbReference type="GO" id="GO:0016491">
    <property type="term" value="F:oxidoreductase activity"/>
    <property type="evidence" value="ECO:0007669"/>
    <property type="project" value="UniProtKB-KW"/>
</dbReference>
<gene>
    <name evidence="7" type="ORF">BDP27DRAFT_411110</name>
</gene>
<evidence type="ECO:0000256" key="4">
    <source>
        <dbReference type="ARBA" id="ARBA00022946"/>
    </source>
</evidence>
<keyword evidence="6" id="KW-0496">Mitochondrion</keyword>
<organism evidence="7 8">
    <name type="scientific">Rhodocollybia butyracea</name>
    <dbReference type="NCBI Taxonomy" id="206335"/>
    <lineage>
        <taxon>Eukaryota</taxon>
        <taxon>Fungi</taxon>
        <taxon>Dikarya</taxon>
        <taxon>Basidiomycota</taxon>
        <taxon>Agaricomycotina</taxon>
        <taxon>Agaricomycetes</taxon>
        <taxon>Agaricomycetidae</taxon>
        <taxon>Agaricales</taxon>
        <taxon>Marasmiineae</taxon>
        <taxon>Omphalotaceae</taxon>
        <taxon>Rhodocollybia</taxon>
    </lineage>
</organism>
<dbReference type="PANTHER" id="PTHR28071">
    <property type="entry name" value="REDOX PROTEIN FMP46, MITOCHONDRIAL-RELATED"/>
    <property type="match status" value="1"/>
</dbReference>
<protein>
    <submittedName>
        <fullName evidence="7">Thioredoxin-like protein</fullName>
    </submittedName>
</protein>
<evidence type="ECO:0000256" key="6">
    <source>
        <dbReference type="ARBA" id="ARBA00023128"/>
    </source>
</evidence>
<comment type="caution">
    <text evidence="7">The sequence shown here is derived from an EMBL/GenBank/DDBJ whole genome shotgun (WGS) entry which is preliminary data.</text>
</comment>
<dbReference type="PROSITE" id="PS51353">
    <property type="entry name" value="ARSC"/>
    <property type="match status" value="1"/>
</dbReference>
<proteinExistence type="inferred from homology"/>
<keyword evidence="4" id="KW-0809">Transit peptide</keyword>
<evidence type="ECO:0000313" key="8">
    <source>
        <dbReference type="Proteomes" id="UP000772434"/>
    </source>
</evidence>
<dbReference type="InterPro" id="IPR012882">
    <property type="entry name" value="Fmp46"/>
</dbReference>
<comment type="subcellular location">
    <subcellularLocation>
        <location evidence="2">Mitochondrion</location>
    </subcellularLocation>
</comment>
<keyword evidence="5" id="KW-0560">Oxidoreductase</keyword>
<name>A0A9P5UBR7_9AGAR</name>
<dbReference type="Pfam" id="PF07955">
    <property type="entry name" value="DUF1687"/>
    <property type="match status" value="1"/>
</dbReference>
<dbReference type="SUPFAM" id="SSF52833">
    <property type="entry name" value="Thioredoxin-like"/>
    <property type="match status" value="1"/>
</dbReference>
<keyword evidence="8" id="KW-1185">Reference proteome</keyword>
<evidence type="ECO:0000256" key="3">
    <source>
        <dbReference type="ARBA" id="ARBA00009734"/>
    </source>
</evidence>
<evidence type="ECO:0000313" key="7">
    <source>
        <dbReference type="EMBL" id="KAF9072393.1"/>
    </source>
</evidence>
<accession>A0A9P5UBR7</accession>
<evidence type="ECO:0000256" key="5">
    <source>
        <dbReference type="ARBA" id="ARBA00023002"/>
    </source>
</evidence>
<dbReference type="PANTHER" id="PTHR28071:SF1">
    <property type="entry name" value="REDOX PROTEIN FMP46, MITOCHONDRIAL-RELATED"/>
    <property type="match status" value="1"/>
</dbReference>
<dbReference type="InterPro" id="IPR036249">
    <property type="entry name" value="Thioredoxin-like_sf"/>
</dbReference>
<dbReference type="OrthoDB" id="59229at2759"/>